<name>A0A1I5TP27_HYMAR</name>
<gene>
    <name evidence="2" type="ORF">SAMN04515668_0534</name>
</gene>
<dbReference type="GO" id="GO:0005975">
    <property type="term" value="P:carbohydrate metabolic process"/>
    <property type="evidence" value="ECO:0007669"/>
    <property type="project" value="InterPro"/>
</dbReference>
<feature type="domain" description="Glycoside hydrolase family 2 catalytic" evidence="1">
    <location>
        <begin position="20"/>
        <end position="132"/>
    </location>
</feature>
<dbReference type="GO" id="GO:0004553">
    <property type="term" value="F:hydrolase activity, hydrolyzing O-glycosyl compounds"/>
    <property type="evidence" value="ECO:0007669"/>
    <property type="project" value="InterPro"/>
</dbReference>
<dbReference type="AlphaFoldDB" id="A0A1I5TP27"/>
<dbReference type="EMBL" id="FOXS01000001">
    <property type="protein sequence ID" value="SFP84357.1"/>
    <property type="molecule type" value="Genomic_DNA"/>
</dbReference>
<protein>
    <submittedName>
        <fullName evidence="2">Glycosyl hydrolases family 2, TIM barrel domain</fullName>
    </submittedName>
</protein>
<evidence type="ECO:0000313" key="2">
    <source>
        <dbReference type="EMBL" id="SFP84357.1"/>
    </source>
</evidence>
<keyword evidence="2" id="KW-0378">Hydrolase</keyword>
<evidence type="ECO:0000259" key="1">
    <source>
        <dbReference type="Pfam" id="PF02836"/>
    </source>
</evidence>
<dbReference type="Pfam" id="PF02836">
    <property type="entry name" value="Glyco_hydro_2_C"/>
    <property type="match status" value="1"/>
</dbReference>
<sequence length="335" mass="37511">MLGLWLEPEGKSIDYYDRTSVQGQLQRLREQVLRFRNHPALLMWNVGNELDLAKPNPELYSAINEVALMIRELDPYHPITTSLTYPASASYVARWAPAIDIVSINSYAGLSDLPTKIRETTWTGPYIVTEFGPMGYWEAKKSPWGAPREQSSAQKAAFTATRYRQTVIKDSARCLGSYVFFWGRKFEKTNSWFSIFNEEGEKTLLVDSMQYLWSGRRPANCAPSVVRLELAGMRDGNFPRLRPNTNYTLTAIATDPEGDALTAVWELWPELAPESSAEERTEALSGYISTATVRGATLRTPIKPGAYRLLLTVHDGHGGIGTANIPFFCGSEADL</sequence>
<dbReference type="InterPro" id="IPR017853">
    <property type="entry name" value="GH"/>
</dbReference>
<reference evidence="3" key="1">
    <citation type="submission" date="2016-10" db="EMBL/GenBank/DDBJ databases">
        <authorList>
            <person name="Varghese N."/>
            <person name="Submissions S."/>
        </authorList>
    </citation>
    <scope>NUCLEOTIDE SEQUENCE [LARGE SCALE GENOMIC DNA]</scope>
    <source>
        <strain evidence="3">OR362-8,ATCC BAA-1266,JCM 13504</strain>
    </source>
</reference>
<dbReference type="Proteomes" id="UP000199029">
    <property type="component" value="Unassembled WGS sequence"/>
</dbReference>
<dbReference type="STRING" id="1227077.SAMN04515668_0534"/>
<accession>A0A1I5TP27</accession>
<dbReference type="Gene3D" id="3.20.20.80">
    <property type="entry name" value="Glycosidases"/>
    <property type="match status" value="1"/>
</dbReference>
<organism evidence="2 3">
    <name type="scientific">Hymenobacter arizonensis</name>
    <name type="common">Siccationidurans arizonensis</name>
    <dbReference type="NCBI Taxonomy" id="1227077"/>
    <lineage>
        <taxon>Bacteria</taxon>
        <taxon>Pseudomonadati</taxon>
        <taxon>Bacteroidota</taxon>
        <taxon>Cytophagia</taxon>
        <taxon>Cytophagales</taxon>
        <taxon>Hymenobacteraceae</taxon>
        <taxon>Hymenobacter</taxon>
    </lineage>
</organism>
<proteinExistence type="predicted"/>
<dbReference type="SUPFAM" id="SSF51445">
    <property type="entry name" value="(Trans)glycosidases"/>
    <property type="match status" value="1"/>
</dbReference>
<evidence type="ECO:0000313" key="3">
    <source>
        <dbReference type="Proteomes" id="UP000199029"/>
    </source>
</evidence>
<dbReference type="InterPro" id="IPR006103">
    <property type="entry name" value="Glyco_hydro_2_cat"/>
</dbReference>
<keyword evidence="3" id="KW-1185">Reference proteome</keyword>